<keyword evidence="3" id="KW-1185">Reference proteome</keyword>
<organism evidence="2 3">
    <name type="scientific">Genlisea aurea</name>
    <dbReference type="NCBI Taxonomy" id="192259"/>
    <lineage>
        <taxon>Eukaryota</taxon>
        <taxon>Viridiplantae</taxon>
        <taxon>Streptophyta</taxon>
        <taxon>Embryophyta</taxon>
        <taxon>Tracheophyta</taxon>
        <taxon>Spermatophyta</taxon>
        <taxon>Magnoliopsida</taxon>
        <taxon>eudicotyledons</taxon>
        <taxon>Gunneridae</taxon>
        <taxon>Pentapetalae</taxon>
        <taxon>asterids</taxon>
        <taxon>lamiids</taxon>
        <taxon>Lamiales</taxon>
        <taxon>Lentibulariaceae</taxon>
        <taxon>Genlisea</taxon>
    </lineage>
</organism>
<feature type="non-terminal residue" evidence="2">
    <location>
        <position position="73"/>
    </location>
</feature>
<feature type="non-terminal residue" evidence="2">
    <location>
        <position position="1"/>
    </location>
</feature>
<evidence type="ECO:0000313" key="2">
    <source>
        <dbReference type="EMBL" id="EPS58407.1"/>
    </source>
</evidence>
<keyword evidence="1" id="KW-0812">Transmembrane</keyword>
<evidence type="ECO:0000256" key="1">
    <source>
        <dbReference type="SAM" id="Phobius"/>
    </source>
</evidence>
<dbReference type="EMBL" id="AUSU01009245">
    <property type="protein sequence ID" value="EPS58407.1"/>
    <property type="molecule type" value="Genomic_DNA"/>
</dbReference>
<comment type="caution">
    <text evidence="2">The sequence shown here is derived from an EMBL/GenBank/DDBJ whole genome shotgun (WGS) entry which is preliminary data.</text>
</comment>
<dbReference type="OrthoDB" id="408954at2759"/>
<sequence>TSAAMENAFAEETSWYNDAVLGTFLPEAWWKPLPHFLRGVARNYVAGLILYLVSGTFFSFVVYRWNRAVSFPK</sequence>
<feature type="transmembrane region" description="Helical" evidence="1">
    <location>
        <begin position="44"/>
        <end position="63"/>
    </location>
</feature>
<dbReference type="Proteomes" id="UP000015453">
    <property type="component" value="Unassembled WGS sequence"/>
</dbReference>
<keyword evidence="1" id="KW-0472">Membrane</keyword>
<accession>S8DGD2</accession>
<dbReference type="AlphaFoldDB" id="S8DGD2"/>
<name>S8DGD2_9LAMI</name>
<gene>
    <name evidence="2" type="ORF">M569_16408</name>
</gene>
<evidence type="ECO:0000313" key="3">
    <source>
        <dbReference type="Proteomes" id="UP000015453"/>
    </source>
</evidence>
<protein>
    <submittedName>
        <fullName evidence="2">Uncharacterized protein</fullName>
    </submittedName>
</protein>
<proteinExistence type="predicted"/>
<keyword evidence="1" id="KW-1133">Transmembrane helix</keyword>
<reference evidence="2 3" key="1">
    <citation type="journal article" date="2013" name="BMC Genomics">
        <title>The miniature genome of a carnivorous plant Genlisea aurea contains a low number of genes and short non-coding sequences.</title>
        <authorList>
            <person name="Leushkin E.V."/>
            <person name="Sutormin R.A."/>
            <person name="Nabieva E.R."/>
            <person name="Penin A.A."/>
            <person name="Kondrashov A.S."/>
            <person name="Logacheva M.D."/>
        </authorList>
    </citation>
    <scope>NUCLEOTIDE SEQUENCE [LARGE SCALE GENOMIC DNA]</scope>
</reference>